<gene>
    <name evidence="2" type="ORF">PFDSM3638_04480</name>
</gene>
<name>A0A5C0XPZ2_PYRFU</name>
<feature type="transmembrane region" description="Helical" evidence="1">
    <location>
        <begin position="12"/>
        <end position="30"/>
    </location>
</feature>
<sequence>MSRQFLNFIKMVSIYVGFLVALVLWISFLIGKITGEFTNCYMKSIVKNVVLPLVGAVYVHEVLQYLPLMTPVKVTIDFKKLMFVWEPTVEVSSIRKLCGWILGFIAPFIIGIILVSKGNGIAAIPLLLVSISGIIGIWEGWE</sequence>
<feature type="transmembrane region" description="Helical" evidence="1">
    <location>
        <begin position="97"/>
        <end position="115"/>
    </location>
</feature>
<dbReference type="OrthoDB" id="378989at2157"/>
<keyword evidence="1" id="KW-0812">Transmembrane</keyword>
<accession>A0A5C0XPZ2</accession>
<evidence type="ECO:0000256" key="1">
    <source>
        <dbReference type="SAM" id="Phobius"/>
    </source>
</evidence>
<dbReference type="GeneID" id="41712704"/>
<feature type="transmembrane region" description="Helical" evidence="1">
    <location>
        <begin position="50"/>
        <end position="76"/>
    </location>
</feature>
<protein>
    <submittedName>
        <fullName evidence="2">Uncharacterized protein</fullName>
    </submittedName>
</protein>
<dbReference type="AlphaFoldDB" id="A0A5C0XPZ2"/>
<organism evidence="2 3">
    <name type="scientific">Pyrococcus furiosus (strain ATCC 43587 / DSM 3638 / JCM 8422 / Vc1)</name>
    <dbReference type="NCBI Taxonomy" id="186497"/>
    <lineage>
        <taxon>Archaea</taxon>
        <taxon>Methanobacteriati</taxon>
        <taxon>Methanobacteriota</taxon>
        <taxon>Thermococci</taxon>
        <taxon>Thermococcales</taxon>
        <taxon>Thermococcaceae</taxon>
        <taxon>Pyrococcus</taxon>
    </lineage>
</organism>
<keyword evidence="1" id="KW-1133">Transmembrane helix</keyword>
<feature type="transmembrane region" description="Helical" evidence="1">
    <location>
        <begin position="121"/>
        <end position="141"/>
    </location>
</feature>
<reference evidence="2 3" key="1">
    <citation type="submission" date="2017-08" db="EMBL/GenBank/DDBJ databases">
        <title>Resequencing and Reannotation of the genome of Pyrococcus furiosus type strain DSM3638.</title>
        <authorList>
            <person name="Reichelt R.M."/>
            <person name="Bunk B."/>
        </authorList>
    </citation>
    <scope>NUCLEOTIDE SEQUENCE [LARGE SCALE GENOMIC DNA]</scope>
    <source>
        <strain evidence="2 3">DSM 3638</strain>
    </source>
</reference>
<dbReference type="EMBL" id="CP023154">
    <property type="protein sequence ID" value="QEK78565.1"/>
    <property type="molecule type" value="Genomic_DNA"/>
</dbReference>
<proteinExistence type="predicted"/>
<evidence type="ECO:0000313" key="3">
    <source>
        <dbReference type="Proteomes" id="UP000324354"/>
    </source>
</evidence>
<dbReference type="GeneID" id="13301495"/>
<evidence type="ECO:0000313" key="2">
    <source>
        <dbReference type="EMBL" id="QEK78565.1"/>
    </source>
</evidence>
<dbReference type="RefSeq" id="WP_011012031.1">
    <property type="nucleotide sequence ID" value="NC_003413.1"/>
</dbReference>
<dbReference type="Proteomes" id="UP000324354">
    <property type="component" value="Chromosome"/>
</dbReference>
<keyword evidence="1" id="KW-0472">Membrane</keyword>